<evidence type="ECO:0000313" key="1">
    <source>
        <dbReference type="EMBL" id="GIY37494.1"/>
    </source>
</evidence>
<proteinExistence type="predicted"/>
<evidence type="ECO:0000313" key="2">
    <source>
        <dbReference type="Proteomes" id="UP001054945"/>
    </source>
</evidence>
<gene>
    <name evidence="1" type="ORF">CEXT_241881</name>
</gene>
<protein>
    <submittedName>
        <fullName evidence="1">Uncharacterized protein</fullName>
    </submittedName>
</protein>
<keyword evidence="2" id="KW-1185">Reference proteome</keyword>
<comment type="caution">
    <text evidence="1">The sequence shown here is derived from an EMBL/GenBank/DDBJ whole genome shotgun (WGS) entry which is preliminary data.</text>
</comment>
<accession>A0AAV4SWY5</accession>
<dbReference type="AlphaFoldDB" id="A0AAV4SWY5"/>
<dbReference type="Proteomes" id="UP001054945">
    <property type="component" value="Unassembled WGS sequence"/>
</dbReference>
<reference evidence="1 2" key="1">
    <citation type="submission" date="2021-06" db="EMBL/GenBank/DDBJ databases">
        <title>Caerostris extrusa draft genome.</title>
        <authorList>
            <person name="Kono N."/>
            <person name="Arakawa K."/>
        </authorList>
    </citation>
    <scope>NUCLEOTIDE SEQUENCE [LARGE SCALE GENOMIC DNA]</scope>
</reference>
<dbReference type="EMBL" id="BPLR01010174">
    <property type="protein sequence ID" value="GIY37494.1"/>
    <property type="molecule type" value="Genomic_DNA"/>
</dbReference>
<name>A0AAV4SWY5_CAEEX</name>
<organism evidence="1 2">
    <name type="scientific">Caerostris extrusa</name>
    <name type="common">Bark spider</name>
    <name type="synonym">Caerostris bankana</name>
    <dbReference type="NCBI Taxonomy" id="172846"/>
    <lineage>
        <taxon>Eukaryota</taxon>
        <taxon>Metazoa</taxon>
        <taxon>Ecdysozoa</taxon>
        <taxon>Arthropoda</taxon>
        <taxon>Chelicerata</taxon>
        <taxon>Arachnida</taxon>
        <taxon>Araneae</taxon>
        <taxon>Araneomorphae</taxon>
        <taxon>Entelegynae</taxon>
        <taxon>Araneoidea</taxon>
        <taxon>Araneidae</taxon>
        <taxon>Caerostris</taxon>
    </lineage>
</organism>
<sequence length="100" mass="11630">MLYFLNIEISNLNEYLQRCPSDASSHFVSSNERTCSFTDTTWSSQAFLEISDGHLFRREFLFWIGNTNTITQQAPPPPNKIIKKENPQCGLLVFWIAQER</sequence>